<dbReference type="PANTHER" id="PTHR43817">
    <property type="entry name" value="GLYCOSYL HYDROLASE"/>
    <property type="match status" value="1"/>
</dbReference>
<evidence type="ECO:0000313" key="9">
    <source>
        <dbReference type="Proteomes" id="UP000187172"/>
    </source>
</evidence>
<dbReference type="Pfam" id="PF04616">
    <property type="entry name" value="Glyco_hydro_43"/>
    <property type="match status" value="1"/>
</dbReference>
<evidence type="ECO:0000259" key="7">
    <source>
        <dbReference type="PROSITE" id="PS51175"/>
    </source>
</evidence>
<dbReference type="InterPro" id="IPR006710">
    <property type="entry name" value="Glyco_hydro_43"/>
</dbReference>
<proteinExistence type="inferred from homology"/>
<evidence type="ECO:0000256" key="1">
    <source>
        <dbReference type="ARBA" id="ARBA00009865"/>
    </source>
</evidence>
<feature type="chain" id="PRO_5039298634" description="CBM6 domain-containing protein" evidence="6">
    <location>
        <begin position="28"/>
        <end position="615"/>
    </location>
</feature>
<dbReference type="Proteomes" id="UP000187172">
    <property type="component" value="Unassembled WGS sequence"/>
</dbReference>
<sequence>MYAVRRIGFKCTSLILLFLLTWTSLWAYPTSAASTMNYSNPINTAGADPYVMLHSDGYYYFTRTLGNRLDIWKSRSLTAIDLGERKTVWTPPSGLKDIWAPEIHNIDGKWYIYYTANTGCGDDCRGVYVLENDSPDPLQGSWTDKGKLNTQYAGLDGTVFDHNGRLYFLYAAYGDWSGSHGSAIAIAPMSNPWTLDGDSSILTKPEYDWEMKGMPVNEGAVILKNQGKIYLVFSASACWEDDYSLGILSADAASDLLNPASWTKSDQPVFAKSAANGVYAPGHNSFVPSKDGTQDLIVYHGNSGPGQGCGARPTRVQPFTWNNDGSPNFGVPTNGPLAVPSGDYRIEAEHGTPAKALIKEEEGASGGKVVRLNNTNSSLSIKDVIVPEEGSYTLNIRYSNTAGPDATEQVSVNGSPAVTVALPHTGSKQYATASIQVELKKGYDNVIEFAKSKHAIDIDYIELAGSNTFSIKPGAEYKLINPNGGKALSVADSNAAGETWTQMKDDSDGGAAQRWKVTLNEDGTYSFVNPESGKALTVIDPAAAWGRAGLAEYQGLDTQKWKLVDTGNGYCKWFNVQTGKALDVNGASINSGTDVGTWQDIPGGTAQFWLLYRLD</sequence>
<dbReference type="InterPro" id="IPR055240">
    <property type="entry name" value="CBM13-like"/>
</dbReference>
<evidence type="ECO:0000313" key="8">
    <source>
        <dbReference type="EMBL" id="OMF50530.1"/>
    </source>
</evidence>
<reference evidence="8 9" key="1">
    <citation type="submission" date="2016-11" db="EMBL/GenBank/DDBJ databases">
        <title>Paenibacillus species isolates.</title>
        <authorList>
            <person name="Beno S.M."/>
        </authorList>
    </citation>
    <scope>NUCLEOTIDE SEQUENCE [LARGE SCALE GENOMIC DNA]</scope>
    <source>
        <strain evidence="8 9">FSL R5-0378</strain>
    </source>
</reference>
<dbReference type="Gene3D" id="2.115.10.20">
    <property type="entry name" value="Glycosyl hydrolase domain, family 43"/>
    <property type="match status" value="1"/>
</dbReference>
<keyword evidence="3" id="KW-0378">Hydrolase</keyword>
<gene>
    <name evidence="8" type="ORF">BK138_26345</name>
</gene>
<dbReference type="CDD" id="cd18820">
    <property type="entry name" value="GH43_LbAraf43-like"/>
    <property type="match status" value="1"/>
</dbReference>
<dbReference type="GO" id="GO:0004553">
    <property type="term" value="F:hydrolase activity, hydrolyzing O-glycosyl compounds"/>
    <property type="evidence" value="ECO:0007669"/>
    <property type="project" value="InterPro"/>
</dbReference>
<accession>A0A1R1EFD5</accession>
<keyword evidence="4" id="KW-0326">Glycosidase</keyword>
<dbReference type="Gene3D" id="2.80.10.50">
    <property type="match status" value="2"/>
</dbReference>
<comment type="caution">
    <text evidence="8">The sequence shown here is derived from an EMBL/GenBank/DDBJ whole genome shotgun (WGS) entry which is preliminary data.</text>
</comment>
<protein>
    <recommendedName>
        <fullName evidence="7">CBM6 domain-containing protein</fullName>
    </recommendedName>
</protein>
<feature type="signal peptide" evidence="6">
    <location>
        <begin position="1"/>
        <end position="27"/>
    </location>
</feature>
<dbReference type="PROSITE" id="PS51175">
    <property type="entry name" value="CBM6"/>
    <property type="match status" value="1"/>
</dbReference>
<dbReference type="STRING" id="297318.BK138_26345"/>
<feature type="site" description="Important for catalytic activity, responsible for pKa modulation of the active site Glu and correct orientation of both the proton donor and substrate" evidence="5">
    <location>
        <position position="156"/>
    </location>
</feature>
<dbReference type="AlphaFoldDB" id="A0A1R1EFD5"/>
<dbReference type="SUPFAM" id="SSF49785">
    <property type="entry name" value="Galactose-binding domain-like"/>
    <property type="match status" value="1"/>
</dbReference>
<keyword evidence="9" id="KW-1185">Reference proteome</keyword>
<evidence type="ECO:0000256" key="4">
    <source>
        <dbReference type="ARBA" id="ARBA00023295"/>
    </source>
</evidence>
<dbReference type="RefSeq" id="WP_076173818.1">
    <property type="nucleotide sequence ID" value="NZ_MRTP01000010.1"/>
</dbReference>
<dbReference type="Gene3D" id="2.60.120.260">
    <property type="entry name" value="Galactose-binding domain-like"/>
    <property type="match status" value="1"/>
</dbReference>
<dbReference type="SUPFAM" id="SSF75005">
    <property type="entry name" value="Arabinanase/levansucrase/invertase"/>
    <property type="match status" value="1"/>
</dbReference>
<dbReference type="PANTHER" id="PTHR43817:SF1">
    <property type="entry name" value="HYDROLASE, FAMILY 43, PUTATIVE (AFU_ORTHOLOGUE AFUA_3G01660)-RELATED"/>
    <property type="match status" value="1"/>
</dbReference>
<evidence type="ECO:0000256" key="5">
    <source>
        <dbReference type="PIRSR" id="PIRSR606710-2"/>
    </source>
</evidence>
<dbReference type="SMART" id="SM00458">
    <property type="entry name" value="RICIN"/>
    <property type="match status" value="1"/>
</dbReference>
<dbReference type="Pfam" id="PF22704">
    <property type="entry name" value="CBM13-like"/>
    <property type="match status" value="1"/>
</dbReference>
<keyword evidence="2 6" id="KW-0732">Signal</keyword>
<organism evidence="8 9">
    <name type="scientific">Paenibacillus rhizosphaerae</name>
    <dbReference type="NCBI Taxonomy" id="297318"/>
    <lineage>
        <taxon>Bacteria</taxon>
        <taxon>Bacillati</taxon>
        <taxon>Bacillota</taxon>
        <taxon>Bacilli</taxon>
        <taxon>Bacillales</taxon>
        <taxon>Paenibacillaceae</taxon>
        <taxon>Paenibacillus</taxon>
    </lineage>
</organism>
<dbReference type="CDD" id="cd00161">
    <property type="entry name" value="beta-trefoil_Ricin-like"/>
    <property type="match status" value="1"/>
</dbReference>
<evidence type="ECO:0000256" key="3">
    <source>
        <dbReference type="ARBA" id="ARBA00022801"/>
    </source>
</evidence>
<dbReference type="InterPro" id="IPR000772">
    <property type="entry name" value="Ricin_B_lectin"/>
</dbReference>
<dbReference type="Pfam" id="PF14200">
    <property type="entry name" value="RicinB_lectin_2"/>
    <property type="match status" value="1"/>
</dbReference>
<dbReference type="EMBL" id="MRTP01000010">
    <property type="protein sequence ID" value="OMF50530.1"/>
    <property type="molecule type" value="Genomic_DNA"/>
</dbReference>
<dbReference type="InterPro" id="IPR035992">
    <property type="entry name" value="Ricin_B-like_lectins"/>
</dbReference>
<dbReference type="GO" id="GO:0005975">
    <property type="term" value="P:carbohydrate metabolic process"/>
    <property type="evidence" value="ECO:0007669"/>
    <property type="project" value="InterPro"/>
</dbReference>
<dbReference type="InterPro" id="IPR023296">
    <property type="entry name" value="Glyco_hydro_beta-prop_sf"/>
</dbReference>
<dbReference type="GO" id="GO:0030246">
    <property type="term" value="F:carbohydrate binding"/>
    <property type="evidence" value="ECO:0007669"/>
    <property type="project" value="InterPro"/>
</dbReference>
<feature type="domain" description="CBM6" evidence="7">
    <location>
        <begin position="344"/>
        <end position="464"/>
    </location>
</feature>
<evidence type="ECO:0000256" key="2">
    <source>
        <dbReference type="ARBA" id="ARBA00022729"/>
    </source>
</evidence>
<dbReference type="PROSITE" id="PS50231">
    <property type="entry name" value="RICIN_B_LECTIN"/>
    <property type="match status" value="1"/>
</dbReference>
<comment type="similarity">
    <text evidence="1">Belongs to the glycosyl hydrolase 43 family.</text>
</comment>
<name>A0A1R1EFD5_9BACL</name>
<dbReference type="InterPro" id="IPR008979">
    <property type="entry name" value="Galactose-bd-like_sf"/>
</dbReference>
<dbReference type="SUPFAM" id="SSF50370">
    <property type="entry name" value="Ricin B-like lectins"/>
    <property type="match status" value="1"/>
</dbReference>
<evidence type="ECO:0000256" key="6">
    <source>
        <dbReference type="SAM" id="SignalP"/>
    </source>
</evidence>
<dbReference type="InterPro" id="IPR005084">
    <property type="entry name" value="CBM6"/>
</dbReference>